<accession>A0A2U1LR22</accession>
<dbReference type="GO" id="GO:0006952">
    <property type="term" value="P:defense response"/>
    <property type="evidence" value="ECO:0007669"/>
    <property type="project" value="InterPro"/>
</dbReference>
<dbReference type="GO" id="GO:0043531">
    <property type="term" value="F:ADP binding"/>
    <property type="evidence" value="ECO:0007669"/>
    <property type="project" value="InterPro"/>
</dbReference>
<name>A0A2U1LR22_ARTAN</name>
<keyword evidence="2" id="KW-0677">Repeat</keyword>
<dbReference type="STRING" id="35608.A0A2U1LR22"/>
<dbReference type="Gene3D" id="3.80.10.10">
    <property type="entry name" value="Ribonuclease Inhibitor"/>
    <property type="match status" value="2"/>
</dbReference>
<organism evidence="5 6">
    <name type="scientific">Artemisia annua</name>
    <name type="common">Sweet wormwood</name>
    <dbReference type="NCBI Taxonomy" id="35608"/>
    <lineage>
        <taxon>Eukaryota</taxon>
        <taxon>Viridiplantae</taxon>
        <taxon>Streptophyta</taxon>
        <taxon>Embryophyta</taxon>
        <taxon>Tracheophyta</taxon>
        <taxon>Spermatophyta</taxon>
        <taxon>Magnoliopsida</taxon>
        <taxon>eudicotyledons</taxon>
        <taxon>Gunneridae</taxon>
        <taxon>Pentapetalae</taxon>
        <taxon>asterids</taxon>
        <taxon>campanulids</taxon>
        <taxon>Asterales</taxon>
        <taxon>Asteraceae</taxon>
        <taxon>Asteroideae</taxon>
        <taxon>Anthemideae</taxon>
        <taxon>Artemisiinae</taxon>
        <taxon>Artemisia</taxon>
    </lineage>
</organism>
<sequence>MGGGKKRAGLETDFIEEIVTNIYHQLGVLLRSTLPQDPQLIGIDKSIHFVSAWLQDGSEHTADILTILGMDGIGKTSLAKHIYNLHCLEFTRCSFVENISRRCVEQSNGLRDVQKQLCDDISKASSIPVHDVSVYTSTIENALARKKVFIVLDDIDSLDQLDVLLGNKGFHPGSKIIITTKDASLTERCALFNPQVQRKHTKHNLKSLHVTDSLKLLCLHAFESEDLKEGYIAVSANIVNYCEGHPLALKVLGRSLHNRDVAYWEDYIKRLKKEPDSYITNVLRMSFKSLPSKNDKELFKHIACFFVGKDRDFTETVLEACDINTRSGITHLIDRCLLDIDRDTVLSMHSLIQEMGRDEVRQESPDKPWKRSRIWCHKEAFKVLKQKKGKGNLLGLSLDMRMLVKEKLRGSSELKTAAFSNMDSLMILHLDYAKINGPYENFPEELRWLRMCGFPSKSIPSELPMENLVALDMSYSNIEFFDMSCSSHQQAEKRQKLLGSLKILDLSFSKQLRGVGGFCELPSLESLFLSNCSSLLEICESIDHCDELALIDLSNCKDLRKLPRTLAKLKKVKTLLLDGWNYKGELAVVEAVPRDFRSSAVYFPSSLVTLSLANNNLSNESFPMDLSCLSMLKELCLDGNPIVSMPDCVRTLPRLKALFMKKCVLLDSIEHLPRTLTFFSLNTKSDDCPMTLRKMSFDPEMSPLGLFMGMGGFATSSMEIEGMIKIQPIADVYDTILCSLGWSNLEFIYKRHVGTYKFGRLAGCQTQMYYEFGIFSTFYGGEVMPNWIKHKSKGPSISFTIPSFPNKLRGLNLCCDSSIKECGVSFVYDDGKNEKEEDPLSYYKSWNHIIGGDLSPCNPQTRNLIIAEDRSPFGFPIEECKMLYFLDNNRGQRQLLF</sequence>
<dbReference type="InterPro" id="IPR027417">
    <property type="entry name" value="P-loop_NTPase"/>
</dbReference>
<reference evidence="5 6" key="1">
    <citation type="journal article" date="2018" name="Mol. Plant">
        <title>The genome of Artemisia annua provides insight into the evolution of Asteraceae family and artemisinin biosynthesis.</title>
        <authorList>
            <person name="Shen Q."/>
            <person name="Zhang L."/>
            <person name="Liao Z."/>
            <person name="Wang S."/>
            <person name="Yan T."/>
            <person name="Shi P."/>
            <person name="Liu M."/>
            <person name="Fu X."/>
            <person name="Pan Q."/>
            <person name="Wang Y."/>
            <person name="Lv Z."/>
            <person name="Lu X."/>
            <person name="Zhang F."/>
            <person name="Jiang W."/>
            <person name="Ma Y."/>
            <person name="Chen M."/>
            <person name="Hao X."/>
            <person name="Li L."/>
            <person name="Tang Y."/>
            <person name="Lv G."/>
            <person name="Zhou Y."/>
            <person name="Sun X."/>
            <person name="Brodelius P.E."/>
            <person name="Rose J.K.C."/>
            <person name="Tang K."/>
        </authorList>
    </citation>
    <scope>NUCLEOTIDE SEQUENCE [LARGE SCALE GENOMIC DNA]</scope>
    <source>
        <strain evidence="6">cv. Huhao1</strain>
        <tissue evidence="5">Leaf</tissue>
    </source>
</reference>
<dbReference type="SUPFAM" id="SSF52540">
    <property type="entry name" value="P-loop containing nucleoside triphosphate hydrolases"/>
    <property type="match status" value="1"/>
</dbReference>
<keyword evidence="1" id="KW-0433">Leucine-rich repeat</keyword>
<evidence type="ECO:0000313" key="6">
    <source>
        <dbReference type="Proteomes" id="UP000245207"/>
    </source>
</evidence>
<evidence type="ECO:0000313" key="5">
    <source>
        <dbReference type="EMBL" id="PWA51445.1"/>
    </source>
</evidence>
<evidence type="ECO:0000259" key="4">
    <source>
        <dbReference type="Pfam" id="PF23282"/>
    </source>
</evidence>
<dbReference type="InterPro" id="IPR002182">
    <property type="entry name" value="NB-ARC"/>
</dbReference>
<gene>
    <name evidence="5" type="ORF">CTI12_AA427650</name>
</gene>
<dbReference type="InterPro" id="IPR058192">
    <property type="entry name" value="WHD_ROQ1-like"/>
</dbReference>
<dbReference type="PANTHER" id="PTHR11017">
    <property type="entry name" value="LEUCINE-RICH REPEAT-CONTAINING PROTEIN"/>
    <property type="match status" value="1"/>
</dbReference>
<dbReference type="Pfam" id="PF23282">
    <property type="entry name" value="WHD_ROQ1"/>
    <property type="match status" value="1"/>
</dbReference>
<dbReference type="InterPro" id="IPR042197">
    <property type="entry name" value="Apaf_helical"/>
</dbReference>
<dbReference type="InterPro" id="IPR036390">
    <property type="entry name" value="WH_DNA-bd_sf"/>
</dbReference>
<dbReference type="Proteomes" id="UP000245207">
    <property type="component" value="Unassembled WGS sequence"/>
</dbReference>
<dbReference type="PANTHER" id="PTHR11017:SF313">
    <property type="entry name" value="TIR DOMAIN, P-LOOP CONTAINING NUCLEOSIDE TRIPHOSPHATE HYDROLASE"/>
    <property type="match status" value="1"/>
</dbReference>
<dbReference type="Gene3D" id="3.40.50.300">
    <property type="entry name" value="P-loop containing nucleotide triphosphate hydrolases"/>
    <property type="match status" value="1"/>
</dbReference>
<dbReference type="InterPro" id="IPR044974">
    <property type="entry name" value="Disease_R_plants"/>
</dbReference>
<feature type="domain" description="Disease resistance protein Roq1-like winged-helix" evidence="4">
    <location>
        <begin position="293"/>
        <end position="364"/>
    </location>
</feature>
<proteinExistence type="predicted"/>
<dbReference type="SUPFAM" id="SSF46785">
    <property type="entry name" value="Winged helix' DNA-binding domain"/>
    <property type="match status" value="1"/>
</dbReference>
<keyword evidence="6" id="KW-1185">Reference proteome</keyword>
<dbReference type="Gene3D" id="1.10.8.430">
    <property type="entry name" value="Helical domain of apoptotic protease-activating factors"/>
    <property type="match status" value="1"/>
</dbReference>
<feature type="domain" description="NB-ARC" evidence="3">
    <location>
        <begin position="46"/>
        <end position="225"/>
    </location>
</feature>
<evidence type="ECO:0000259" key="3">
    <source>
        <dbReference type="Pfam" id="PF00931"/>
    </source>
</evidence>
<dbReference type="AlphaFoldDB" id="A0A2U1LR22"/>
<evidence type="ECO:0000256" key="1">
    <source>
        <dbReference type="ARBA" id="ARBA00022614"/>
    </source>
</evidence>
<keyword evidence="5" id="KW-0675">Receptor</keyword>
<dbReference type="EMBL" id="PKPP01008157">
    <property type="protein sequence ID" value="PWA51445.1"/>
    <property type="molecule type" value="Genomic_DNA"/>
</dbReference>
<protein>
    <submittedName>
        <fullName evidence="5">Toll/interleukin-1 receptor (TIR) domain-containing protein</fullName>
    </submittedName>
</protein>
<dbReference type="SUPFAM" id="SSF52058">
    <property type="entry name" value="L domain-like"/>
    <property type="match status" value="1"/>
</dbReference>
<evidence type="ECO:0000256" key="2">
    <source>
        <dbReference type="ARBA" id="ARBA00022737"/>
    </source>
</evidence>
<dbReference type="PRINTS" id="PR00364">
    <property type="entry name" value="DISEASERSIST"/>
</dbReference>
<dbReference type="OrthoDB" id="1930487at2759"/>
<comment type="caution">
    <text evidence="5">The sequence shown here is derived from an EMBL/GenBank/DDBJ whole genome shotgun (WGS) entry which is preliminary data.</text>
</comment>
<dbReference type="InterPro" id="IPR032675">
    <property type="entry name" value="LRR_dom_sf"/>
</dbReference>
<dbReference type="Pfam" id="PF00931">
    <property type="entry name" value="NB-ARC"/>
    <property type="match status" value="1"/>
</dbReference>